<proteinExistence type="predicted"/>
<organism evidence="2">
    <name type="scientific">viral metagenome</name>
    <dbReference type="NCBI Taxonomy" id="1070528"/>
    <lineage>
        <taxon>unclassified sequences</taxon>
        <taxon>metagenomes</taxon>
        <taxon>organismal metagenomes</taxon>
    </lineage>
</organism>
<dbReference type="AlphaFoldDB" id="A0A6C0C4W2"/>
<feature type="compositionally biased region" description="Basic residues" evidence="1">
    <location>
        <begin position="223"/>
        <end position="236"/>
    </location>
</feature>
<name>A0A6C0C4W2_9ZZZZ</name>
<reference evidence="2" key="1">
    <citation type="journal article" date="2020" name="Nature">
        <title>Giant virus diversity and host interactions through global metagenomics.</title>
        <authorList>
            <person name="Schulz F."/>
            <person name="Roux S."/>
            <person name="Paez-Espino D."/>
            <person name="Jungbluth S."/>
            <person name="Walsh D.A."/>
            <person name="Denef V.J."/>
            <person name="McMahon K.D."/>
            <person name="Konstantinidis K.T."/>
            <person name="Eloe-Fadrosh E.A."/>
            <person name="Kyrpides N.C."/>
            <person name="Woyke T."/>
        </authorList>
    </citation>
    <scope>NUCLEOTIDE SEQUENCE</scope>
    <source>
        <strain evidence="2">GVMAG-M-3300020185-33</strain>
    </source>
</reference>
<feature type="compositionally biased region" description="Basic residues" evidence="1">
    <location>
        <begin position="250"/>
        <end position="278"/>
    </location>
</feature>
<evidence type="ECO:0000256" key="1">
    <source>
        <dbReference type="SAM" id="MobiDB-lite"/>
    </source>
</evidence>
<sequence>MAARAAAIPNANPVGLPYLIPGGVPGPYAPADPVTDALANQLNQPGAVTPYAAPAGPTAAANLAALGLNPSGPQPAAVPVGTPGDTDAWQLAIQNAELGANYIQNSNYVAGKANEFREVAVIRLREIYGRLLSIGAQAGPAAAAAGQAQEALVELINAVNAQGYIDPQQAQAMADLAEQLQNVDIPQMMAGLIGEINSIAQAVGVVADNRDPGDTGPIPLVGGRKKKAKKTRRKEKKGGYKFTRAAISRRSLRQSRRKSLRGKHKKRKQTKKRRKKRR</sequence>
<protein>
    <submittedName>
        <fullName evidence="2">Uncharacterized protein</fullName>
    </submittedName>
</protein>
<evidence type="ECO:0000313" key="2">
    <source>
        <dbReference type="EMBL" id="QHS99131.1"/>
    </source>
</evidence>
<feature type="region of interest" description="Disordered" evidence="1">
    <location>
        <begin position="210"/>
        <end position="278"/>
    </location>
</feature>
<accession>A0A6C0C4W2</accession>
<dbReference type="EMBL" id="MN739335">
    <property type="protein sequence ID" value="QHS99131.1"/>
    <property type="molecule type" value="Genomic_DNA"/>
</dbReference>